<dbReference type="Proteomes" id="UP000598775">
    <property type="component" value="Unassembled WGS sequence"/>
</dbReference>
<evidence type="ECO:0000256" key="6">
    <source>
        <dbReference type="ARBA" id="ARBA00023065"/>
    </source>
</evidence>
<dbReference type="PANTHER" id="PTHR32024">
    <property type="entry name" value="TRK SYSTEM POTASSIUM UPTAKE PROTEIN TRKG-RELATED"/>
    <property type="match status" value="1"/>
</dbReference>
<evidence type="ECO:0000313" key="10">
    <source>
        <dbReference type="Proteomes" id="UP000598775"/>
    </source>
</evidence>
<dbReference type="GO" id="GO:0005886">
    <property type="term" value="C:plasma membrane"/>
    <property type="evidence" value="ECO:0007669"/>
    <property type="project" value="UniProtKB-SubCell"/>
</dbReference>
<protein>
    <submittedName>
        <fullName evidence="9">Potassium transporter Trk</fullName>
    </submittedName>
</protein>
<organism evidence="9 10">
    <name type="scientific">Subtercola lobariae</name>
    <dbReference type="NCBI Taxonomy" id="1588641"/>
    <lineage>
        <taxon>Bacteria</taxon>
        <taxon>Bacillati</taxon>
        <taxon>Actinomycetota</taxon>
        <taxon>Actinomycetes</taxon>
        <taxon>Micrococcales</taxon>
        <taxon>Microbacteriaceae</taxon>
        <taxon>Subtercola</taxon>
    </lineage>
</organism>
<feature type="transmembrane region" description="Helical" evidence="8">
    <location>
        <begin position="337"/>
        <end position="365"/>
    </location>
</feature>
<feature type="transmembrane region" description="Helical" evidence="8">
    <location>
        <begin position="227"/>
        <end position="250"/>
    </location>
</feature>
<feature type="transmembrane region" description="Helical" evidence="8">
    <location>
        <begin position="444"/>
        <end position="466"/>
    </location>
</feature>
<feature type="transmembrane region" description="Helical" evidence="8">
    <location>
        <begin position="71"/>
        <end position="90"/>
    </location>
</feature>
<evidence type="ECO:0000256" key="3">
    <source>
        <dbReference type="ARBA" id="ARBA00022475"/>
    </source>
</evidence>
<evidence type="ECO:0000313" key="9">
    <source>
        <dbReference type="EMBL" id="GGF11074.1"/>
    </source>
</evidence>
<feature type="transmembrane region" description="Helical" evidence="8">
    <location>
        <begin position="385"/>
        <end position="410"/>
    </location>
</feature>
<dbReference type="AlphaFoldDB" id="A0A917B0A7"/>
<gene>
    <name evidence="9" type="ORF">GCM10011399_01090</name>
</gene>
<name>A0A917B0A7_9MICO</name>
<reference evidence="9 10" key="1">
    <citation type="journal article" date="2014" name="Int. J. Syst. Evol. Microbiol.">
        <title>Complete genome sequence of Corynebacterium casei LMG S-19264T (=DSM 44701T), isolated from a smear-ripened cheese.</title>
        <authorList>
            <consortium name="US DOE Joint Genome Institute (JGI-PGF)"/>
            <person name="Walter F."/>
            <person name="Albersmeier A."/>
            <person name="Kalinowski J."/>
            <person name="Ruckert C."/>
        </authorList>
    </citation>
    <scope>NUCLEOTIDE SEQUENCE [LARGE SCALE GENOMIC DNA]</scope>
    <source>
        <strain evidence="9 10">CGMCC 1.12976</strain>
    </source>
</reference>
<dbReference type="Pfam" id="PF02386">
    <property type="entry name" value="TrkH"/>
    <property type="match status" value="1"/>
</dbReference>
<keyword evidence="7 8" id="KW-0472">Membrane</keyword>
<evidence type="ECO:0000256" key="4">
    <source>
        <dbReference type="ARBA" id="ARBA00022692"/>
    </source>
</evidence>
<comment type="caution">
    <text evidence="9">The sequence shown here is derived from an EMBL/GenBank/DDBJ whole genome shotgun (WGS) entry which is preliminary data.</text>
</comment>
<keyword evidence="2" id="KW-0813">Transport</keyword>
<evidence type="ECO:0000256" key="2">
    <source>
        <dbReference type="ARBA" id="ARBA00022448"/>
    </source>
</evidence>
<evidence type="ECO:0000256" key="5">
    <source>
        <dbReference type="ARBA" id="ARBA00022989"/>
    </source>
</evidence>
<keyword evidence="6" id="KW-0406">Ion transport</keyword>
<keyword evidence="10" id="KW-1185">Reference proteome</keyword>
<dbReference type="GO" id="GO:0008324">
    <property type="term" value="F:monoatomic cation transmembrane transporter activity"/>
    <property type="evidence" value="ECO:0007669"/>
    <property type="project" value="InterPro"/>
</dbReference>
<keyword evidence="5 8" id="KW-1133">Transmembrane helix</keyword>
<dbReference type="PANTHER" id="PTHR32024:SF1">
    <property type="entry name" value="KTR SYSTEM POTASSIUM UPTAKE PROTEIN B"/>
    <property type="match status" value="1"/>
</dbReference>
<evidence type="ECO:0000256" key="7">
    <source>
        <dbReference type="ARBA" id="ARBA00023136"/>
    </source>
</evidence>
<feature type="transmembrane region" description="Helical" evidence="8">
    <location>
        <begin position="102"/>
        <end position="126"/>
    </location>
</feature>
<dbReference type="EMBL" id="BMGP01000001">
    <property type="protein sequence ID" value="GGF11074.1"/>
    <property type="molecule type" value="Genomic_DNA"/>
</dbReference>
<evidence type="ECO:0000256" key="1">
    <source>
        <dbReference type="ARBA" id="ARBA00004651"/>
    </source>
</evidence>
<comment type="subcellular location">
    <subcellularLocation>
        <location evidence="1">Cell membrane</location>
        <topology evidence="1">Multi-pass membrane protein</topology>
    </subcellularLocation>
</comment>
<dbReference type="RefSeq" id="WP_188672067.1">
    <property type="nucleotide sequence ID" value="NZ_BMGP01000001.1"/>
</dbReference>
<dbReference type="InterPro" id="IPR003445">
    <property type="entry name" value="Cat_transpt"/>
</dbReference>
<feature type="transmembrane region" description="Helical" evidence="8">
    <location>
        <begin position="262"/>
        <end position="287"/>
    </location>
</feature>
<feature type="transmembrane region" description="Helical" evidence="8">
    <location>
        <begin position="41"/>
        <end position="59"/>
    </location>
</feature>
<keyword evidence="3" id="KW-1003">Cell membrane</keyword>
<sequence>MAGGQTRGTRAIRAPRYGSRSLPVRIRDAVDDFSGRSPARFAILIFLVLIGIFTFLFTLPVASATDQPTSFADALFTAVSVICVTGLSTVDMATHWSVFGEALIYIGVQIGALGVLTVASLLGLVISRRLGLRSRLLAAGEADPSRNVRGSSSALRLGDVGGLLATVAVSALVIEVVLAALIFPRMLIEGVQPAQAALQSFYYSAMAFTNTGFSPNAAGLAPFASDYYFLSILMIGVFLGSIGFPVIYAWSRAIRIRGRQRWSLHVKLTVVTSVILLAGGTVAYFSLEFSNPATFGSMGFGDKLFQSLFLSTMTRSGGFATINVDQLNGSSMLITDMLMFIGGGSASTAGGIKVTTIAVLFLAAFAEARGNDPIEAFRRRIPVDILRLAVSIVLWGATTVAVATIVILQLTRASLDDVLFDVISAFGTSGLSTGLTASLPDPGIYVMAGVMFMGRIGTVTFAAALASRQRRQLYLNPEERPIVG</sequence>
<dbReference type="GO" id="GO:0030001">
    <property type="term" value="P:metal ion transport"/>
    <property type="evidence" value="ECO:0007669"/>
    <property type="project" value="UniProtKB-ARBA"/>
</dbReference>
<evidence type="ECO:0000256" key="8">
    <source>
        <dbReference type="SAM" id="Phobius"/>
    </source>
</evidence>
<feature type="transmembrane region" description="Helical" evidence="8">
    <location>
        <begin position="160"/>
        <end position="183"/>
    </location>
</feature>
<accession>A0A917B0A7</accession>
<proteinExistence type="predicted"/>
<keyword evidence="4 8" id="KW-0812">Transmembrane</keyword>